<dbReference type="AlphaFoldDB" id="A0A1V9YUL6"/>
<protein>
    <submittedName>
        <fullName evidence="1">Uncharacterized protein</fullName>
    </submittedName>
</protein>
<keyword evidence="2" id="KW-1185">Reference proteome</keyword>
<evidence type="ECO:0000313" key="1">
    <source>
        <dbReference type="EMBL" id="OQR89436.1"/>
    </source>
</evidence>
<proteinExistence type="predicted"/>
<accession>A0A1V9YUL6</accession>
<reference evidence="1 2" key="1">
    <citation type="journal article" date="2014" name="Genome Biol. Evol.">
        <title>The secreted proteins of Achlya hypogyna and Thraustotheca clavata identify the ancestral oomycete secretome and reveal gene acquisitions by horizontal gene transfer.</title>
        <authorList>
            <person name="Misner I."/>
            <person name="Blouin N."/>
            <person name="Leonard G."/>
            <person name="Richards T.A."/>
            <person name="Lane C.E."/>
        </authorList>
    </citation>
    <scope>NUCLEOTIDE SEQUENCE [LARGE SCALE GENOMIC DNA]</scope>
    <source>
        <strain evidence="1 2">ATCC 48635</strain>
    </source>
</reference>
<dbReference type="EMBL" id="JNBR01000820">
    <property type="protein sequence ID" value="OQR89436.1"/>
    <property type="molecule type" value="Genomic_DNA"/>
</dbReference>
<evidence type="ECO:0000313" key="2">
    <source>
        <dbReference type="Proteomes" id="UP000243579"/>
    </source>
</evidence>
<gene>
    <name evidence="1" type="ORF">ACHHYP_06292</name>
</gene>
<name>A0A1V9YUL6_ACHHY</name>
<dbReference type="Proteomes" id="UP000243579">
    <property type="component" value="Unassembled WGS sequence"/>
</dbReference>
<comment type="caution">
    <text evidence="1">The sequence shown here is derived from an EMBL/GenBank/DDBJ whole genome shotgun (WGS) entry which is preliminary data.</text>
</comment>
<sequence>MKVAALRRKRSTPPAPWPASAAMSVLTTDGLVSAMVQFQHGLSTALAQAFAGKDHRDHTIVRGLVLCGLLETQQCALAHELLLHFATADAICIPWRRDAIVYTLDYAAASGDVALLARLHERRLGFCSTNALDVAAAHGD</sequence>
<organism evidence="1 2">
    <name type="scientific">Achlya hypogyna</name>
    <name type="common">Oomycete</name>
    <name type="synonym">Protoachlya hypogyna</name>
    <dbReference type="NCBI Taxonomy" id="1202772"/>
    <lineage>
        <taxon>Eukaryota</taxon>
        <taxon>Sar</taxon>
        <taxon>Stramenopiles</taxon>
        <taxon>Oomycota</taxon>
        <taxon>Saprolegniomycetes</taxon>
        <taxon>Saprolegniales</taxon>
        <taxon>Achlyaceae</taxon>
        <taxon>Achlya</taxon>
    </lineage>
</organism>